<feature type="compositionally biased region" description="Polar residues" evidence="1">
    <location>
        <begin position="237"/>
        <end position="247"/>
    </location>
</feature>
<proteinExistence type="predicted"/>
<dbReference type="KEGG" id="mrr:Moror_4561"/>
<name>V2YL14_MONRO</name>
<dbReference type="OrthoDB" id="2942377at2759"/>
<evidence type="ECO:0000256" key="1">
    <source>
        <dbReference type="SAM" id="MobiDB-lite"/>
    </source>
</evidence>
<feature type="region of interest" description="Disordered" evidence="1">
    <location>
        <begin position="227"/>
        <end position="247"/>
    </location>
</feature>
<dbReference type="HOGENOM" id="CLU_1124806_0_0_1"/>
<evidence type="ECO:0000313" key="2">
    <source>
        <dbReference type="EMBL" id="ESK92384.1"/>
    </source>
</evidence>
<keyword evidence="3" id="KW-1185">Reference proteome</keyword>
<feature type="compositionally biased region" description="Basic and acidic residues" evidence="1">
    <location>
        <begin position="48"/>
        <end position="67"/>
    </location>
</feature>
<reference evidence="2 3" key="1">
    <citation type="journal article" date="2014" name="BMC Genomics">
        <title>Genome and secretome analysis of the hemibiotrophic fungal pathogen, Moniliophthora roreri, which causes frosty pod rot disease of cacao: mechanisms of the biotrophic and necrotrophic phases.</title>
        <authorList>
            <person name="Meinhardt L.W."/>
            <person name="Costa G.G.L."/>
            <person name="Thomazella D.P.T."/>
            <person name="Teixeira P.J.P.L."/>
            <person name="Carazzolle M.F."/>
            <person name="Schuster S.C."/>
            <person name="Carlson J.E."/>
            <person name="Guiltinan M.J."/>
            <person name="Mieczkowski P."/>
            <person name="Farmer A."/>
            <person name="Ramaraj T."/>
            <person name="Crozier J."/>
            <person name="Davis R.E."/>
            <person name="Shao J."/>
            <person name="Melnick R.L."/>
            <person name="Pereira G.A.G."/>
            <person name="Bailey B.A."/>
        </authorList>
    </citation>
    <scope>NUCLEOTIDE SEQUENCE [LARGE SCALE GENOMIC DNA]</scope>
    <source>
        <strain evidence="2 3">MCA 2997</strain>
    </source>
</reference>
<dbReference type="AlphaFoldDB" id="V2YL14"/>
<evidence type="ECO:0000313" key="3">
    <source>
        <dbReference type="Proteomes" id="UP000017559"/>
    </source>
</evidence>
<accession>V2YL14</accession>
<comment type="caution">
    <text evidence="2">The sequence shown here is derived from an EMBL/GenBank/DDBJ whole genome shotgun (WGS) entry which is preliminary data.</text>
</comment>
<gene>
    <name evidence="2" type="ORF">Moror_4561</name>
</gene>
<organism evidence="2 3">
    <name type="scientific">Moniliophthora roreri (strain MCA 2997)</name>
    <name type="common">Cocoa frosty pod rot fungus</name>
    <name type="synonym">Crinipellis roreri</name>
    <dbReference type="NCBI Taxonomy" id="1381753"/>
    <lineage>
        <taxon>Eukaryota</taxon>
        <taxon>Fungi</taxon>
        <taxon>Dikarya</taxon>
        <taxon>Basidiomycota</taxon>
        <taxon>Agaricomycotina</taxon>
        <taxon>Agaricomycetes</taxon>
        <taxon>Agaricomycetidae</taxon>
        <taxon>Agaricales</taxon>
        <taxon>Marasmiineae</taxon>
        <taxon>Marasmiaceae</taxon>
        <taxon>Moniliophthora</taxon>
    </lineage>
</organism>
<feature type="region of interest" description="Disordered" evidence="1">
    <location>
        <begin position="48"/>
        <end position="70"/>
    </location>
</feature>
<dbReference type="EMBL" id="AWSO01000288">
    <property type="protein sequence ID" value="ESK92384.1"/>
    <property type="molecule type" value="Genomic_DNA"/>
</dbReference>
<dbReference type="Proteomes" id="UP000017559">
    <property type="component" value="Unassembled WGS sequence"/>
</dbReference>
<protein>
    <submittedName>
        <fullName evidence="2">Uncharacterized protein</fullName>
    </submittedName>
</protein>
<sequence>MLNLNLFRLAAKRVPVYRGTILACSAPATCRRPFSSSFRILAPEDVKNASKGNEEPKPQKQDSESKQESSNLWYKDPKMPIRGALFAFIAVSTIYLSLSAILEAQILYDAVQLEVINLVLQSVIQMQKVDYDEYPFIHWDDYNSIANYFTHMCVPCSEAVRKAVLEVVDEEKKGRLGDTMARAAQDVHRLLQKSRESPGQVAQEVGGVLKIALETIGKELGLDPKSLVSKENLHHAGTSTSGEKTLK</sequence>